<name>A9J4X4_BPPYU</name>
<organism evidence="1 2">
    <name type="scientific">Pseudomonas phage YuA</name>
    <dbReference type="NCBI Taxonomy" id="462590"/>
    <lineage>
        <taxon>Viruses</taxon>
        <taxon>Duplodnaviria</taxon>
        <taxon>Heunggongvirae</taxon>
        <taxon>Uroviricota</taxon>
        <taxon>Caudoviricetes</taxon>
        <taxon>Mesyanzhinovviridae</taxon>
        <taxon>Rabinowitzvirinae</taxon>
        <taxon>Yuavirus</taxon>
        <taxon>Yuavirus yua</taxon>
    </lineage>
</organism>
<dbReference type="KEGG" id="vg:5797702"/>
<dbReference type="GeneID" id="5797702"/>
<evidence type="ECO:0000313" key="2">
    <source>
        <dbReference type="Proteomes" id="UP000002083"/>
    </source>
</evidence>
<proteinExistence type="predicted"/>
<dbReference type="RefSeq" id="YP_001595893.1">
    <property type="nucleotide sequence ID" value="NC_010116.1"/>
</dbReference>
<protein>
    <submittedName>
        <fullName evidence="1">Structural phage protein</fullName>
    </submittedName>
</protein>
<reference evidence="1 2" key="1">
    <citation type="journal article" date="2008" name="J. Bacteriol.">
        <title>The genome and structural proteome of YuA, a new Pseudomonas aeruginosa phage resembling M6.</title>
        <authorList>
            <person name="Ceyssens P.J."/>
            <person name="Mesyanzhinov V."/>
            <person name="Sykilinda N."/>
            <person name="Briers Y."/>
            <person name="Roucourt B."/>
            <person name="Lavigne R."/>
            <person name="Robben J."/>
            <person name="Domashin A."/>
            <person name="Miroshnikov K."/>
            <person name="Volckaert G."/>
            <person name="Hertveldt K."/>
        </authorList>
    </citation>
    <scope>NUCLEOTIDE SEQUENCE</scope>
</reference>
<dbReference type="OrthoDB" id="2985at10239"/>
<dbReference type="EMBL" id="AM749441">
    <property type="protein sequence ID" value="CAO77825.1"/>
    <property type="molecule type" value="Genomic_DNA"/>
</dbReference>
<dbReference type="SUPFAM" id="SSF49785">
    <property type="entry name" value="Galactose-binding domain-like"/>
    <property type="match status" value="1"/>
</dbReference>
<keyword evidence="2" id="KW-1185">Reference proteome</keyword>
<gene>
    <name evidence="1" type="primary">gp70</name>
</gene>
<dbReference type="Proteomes" id="UP000002083">
    <property type="component" value="Segment"/>
</dbReference>
<dbReference type="Gene3D" id="2.60.120.260">
    <property type="entry name" value="Galactose-binding domain-like"/>
    <property type="match status" value="1"/>
</dbReference>
<sequence>MANEIGTATNFEDFFSKIVAFLTTDATLVADGQAWQALRVRRDNIATHTSNLTDPTAATARKMIHTFRYDPRTLNTDNPADSGAGAAFYTSNLSVGVSFNSWEMRTAREVKNVLIRSHPTNGTYNSYAPRSFRLQYSDNGTSWTTALTVTNAPAFSLGERRLFAVPGTPGAHLYWRILWDAVQAGATSISWSELLLLEADGTVANHFGSEIILKALGNSGLDEIYTGIRSEYDSAAGWYNLFMNGYTGYDANEMSWFNQPGALYQYGAQYPLAVPMVPLWNAAMPYWFVASGRSFRFAVKVSTSYEGGYLGFILPYATPNQFPYPLAVGGSLVPQVNVRSAEWRYSYANWRHGVYPGPGADSSPSREGRWATLYLRNPDGEWGYFANRPNSGSNQPEGIYGPTQSYGIPFSPSGGWRSVWPHCMNDQWTQGKLPYRDCLGGGYVLQPCVLLQRAPFAQVFGELEGTFSISGYQNAAENTTTYNGKTHVVFQQAYRNSVHEFWALSMD</sequence>
<organismHost>
    <name type="scientific">Pseudomonas aeruginosa</name>
    <dbReference type="NCBI Taxonomy" id="287"/>
</organismHost>
<evidence type="ECO:0000313" key="1">
    <source>
        <dbReference type="EMBL" id="CAO77825.1"/>
    </source>
</evidence>
<dbReference type="InterPro" id="IPR008979">
    <property type="entry name" value="Galactose-bd-like_sf"/>
</dbReference>
<accession>A9J4X4</accession>